<dbReference type="EC" id="6.1.1.4" evidence="9"/>
<feature type="domain" description="Methionyl/Valyl/Leucyl/Isoleucyl-tRNA synthetase anticodon-binding" evidence="12">
    <location>
        <begin position="666"/>
        <end position="783"/>
    </location>
</feature>
<evidence type="ECO:0000256" key="9">
    <source>
        <dbReference type="HAMAP-Rule" id="MF_00049"/>
    </source>
</evidence>
<comment type="catalytic activity">
    <reaction evidence="8 9">
        <text>tRNA(Leu) + L-leucine + ATP = L-leucyl-tRNA(Leu) + AMP + diphosphate</text>
        <dbReference type="Rhea" id="RHEA:11688"/>
        <dbReference type="Rhea" id="RHEA-COMP:9613"/>
        <dbReference type="Rhea" id="RHEA-COMP:9622"/>
        <dbReference type="ChEBI" id="CHEBI:30616"/>
        <dbReference type="ChEBI" id="CHEBI:33019"/>
        <dbReference type="ChEBI" id="CHEBI:57427"/>
        <dbReference type="ChEBI" id="CHEBI:78442"/>
        <dbReference type="ChEBI" id="CHEBI:78494"/>
        <dbReference type="ChEBI" id="CHEBI:456215"/>
        <dbReference type="EC" id="6.1.1.4"/>
    </reaction>
</comment>
<keyword evidence="3 9" id="KW-0436">Ligase</keyword>
<dbReference type="InterPro" id="IPR002302">
    <property type="entry name" value="Leu-tRNA-ligase"/>
</dbReference>
<dbReference type="GO" id="GO:0005524">
    <property type="term" value="F:ATP binding"/>
    <property type="evidence" value="ECO:0007669"/>
    <property type="project" value="UniProtKB-UniRule"/>
</dbReference>
<feature type="binding site" evidence="9">
    <location>
        <position position="596"/>
    </location>
    <ligand>
        <name>ATP</name>
        <dbReference type="ChEBI" id="CHEBI:30616"/>
    </ligand>
</feature>
<evidence type="ECO:0000256" key="10">
    <source>
        <dbReference type="RuleBase" id="RU363035"/>
    </source>
</evidence>
<evidence type="ECO:0000256" key="2">
    <source>
        <dbReference type="ARBA" id="ARBA00022490"/>
    </source>
</evidence>
<dbReference type="InterPro" id="IPR001412">
    <property type="entry name" value="aa-tRNA-synth_I_CS"/>
</dbReference>
<evidence type="ECO:0000256" key="8">
    <source>
        <dbReference type="ARBA" id="ARBA00047469"/>
    </source>
</evidence>
<feature type="domain" description="Aminoacyl-tRNA synthetase class Ia" evidence="11">
    <location>
        <begin position="54"/>
        <end position="223"/>
    </location>
</feature>
<keyword evidence="7 9" id="KW-0030">Aminoacyl-tRNA synthetase</keyword>
<feature type="short sequence motif" description="'KMSKS' region" evidence="9">
    <location>
        <begin position="593"/>
        <end position="597"/>
    </location>
</feature>
<comment type="subcellular location">
    <subcellularLocation>
        <location evidence="9">Cytoplasm</location>
    </subcellularLocation>
</comment>
<reference evidence="14 15" key="1">
    <citation type="submission" date="2019-06" db="EMBL/GenBank/DDBJ databases">
        <title>Sequencing the genomes of 1000 actinobacteria strains.</title>
        <authorList>
            <person name="Klenk H.-P."/>
        </authorList>
    </citation>
    <scope>NUCLEOTIDE SEQUENCE [LARGE SCALE GENOMIC DNA]</scope>
    <source>
        <strain evidence="14 15">DSM 45301</strain>
    </source>
</reference>
<dbReference type="Gene3D" id="3.40.50.620">
    <property type="entry name" value="HUPs"/>
    <property type="match status" value="2"/>
</dbReference>
<dbReference type="AlphaFoldDB" id="A0A543DIR1"/>
<dbReference type="HAMAP" id="MF_00049_B">
    <property type="entry name" value="Leu_tRNA_synth_B"/>
    <property type="match status" value="1"/>
</dbReference>
<keyword evidence="15" id="KW-1185">Reference proteome</keyword>
<accession>A0A543DIR1</accession>
<dbReference type="Gene3D" id="3.10.20.590">
    <property type="match status" value="1"/>
</dbReference>
<evidence type="ECO:0000313" key="15">
    <source>
        <dbReference type="Proteomes" id="UP000315677"/>
    </source>
</evidence>
<dbReference type="FunFam" id="3.40.50.620:FF:000003">
    <property type="entry name" value="Leucine--tRNA ligase"/>
    <property type="match status" value="1"/>
</dbReference>
<dbReference type="SUPFAM" id="SSF47323">
    <property type="entry name" value="Anticodon-binding domain of a subclass of class I aminoacyl-tRNA synthetases"/>
    <property type="match status" value="1"/>
</dbReference>
<keyword evidence="5 9" id="KW-0067">ATP-binding</keyword>
<dbReference type="InterPro" id="IPR002300">
    <property type="entry name" value="aa-tRNA-synth_Ia"/>
</dbReference>
<evidence type="ECO:0000256" key="6">
    <source>
        <dbReference type="ARBA" id="ARBA00022917"/>
    </source>
</evidence>
<comment type="similarity">
    <text evidence="1 9 10">Belongs to the class-I aminoacyl-tRNA synthetase family.</text>
</comment>
<dbReference type="EMBL" id="VFPA01000003">
    <property type="protein sequence ID" value="TQM09210.1"/>
    <property type="molecule type" value="Genomic_DNA"/>
</dbReference>
<dbReference type="InterPro" id="IPR009008">
    <property type="entry name" value="Val/Leu/Ile-tRNA-synth_edit"/>
</dbReference>
<evidence type="ECO:0000256" key="7">
    <source>
        <dbReference type="ARBA" id="ARBA00023146"/>
    </source>
</evidence>
<proteinExistence type="inferred from homology"/>
<gene>
    <name evidence="9" type="primary">leuS</name>
    <name evidence="14" type="ORF">FB558_4960</name>
</gene>
<keyword evidence="4 9" id="KW-0547">Nucleotide-binding</keyword>
<dbReference type="NCBIfam" id="TIGR00396">
    <property type="entry name" value="leuS_bact"/>
    <property type="match status" value="1"/>
</dbReference>
<dbReference type="PANTHER" id="PTHR43740">
    <property type="entry name" value="LEUCYL-TRNA SYNTHETASE"/>
    <property type="match status" value="1"/>
</dbReference>
<evidence type="ECO:0000256" key="4">
    <source>
        <dbReference type="ARBA" id="ARBA00022741"/>
    </source>
</evidence>
<evidence type="ECO:0000259" key="13">
    <source>
        <dbReference type="Pfam" id="PF13603"/>
    </source>
</evidence>
<dbReference type="InterPro" id="IPR014729">
    <property type="entry name" value="Rossmann-like_a/b/a_fold"/>
</dbReference>
<evidence type="ECO:0000259" key="12">
    <source>
        <dbReference type="Pfam" id="PF08264"/>
    </source>
</evidence>
<dbReference type="PANTHER" id="PTHR43740:SF2">
    <property type="entry name" value="LEUCINE--TRNA LIGASE, MITOCHONDRIAL"/>
    <property type="match status" value="1"/>
</dbReference>
<evidence type="ECO:0000256" key="1">
    <source>
        <dbReference type="ARBA" id="ARBA00005594"/>
    </source>
</evidence>
<sequence length="830" mass="90012">MDARTGTGRDGYDPLGIVDKWVERWRRLRVFEAGGLAAPAGQAVEARPRSYVVGMYPYPSGDLHMGHAEAYSITDVLARFARLRGRNTLCPIGWDSFGLPAENAALKRDLDPRDWTYANIAVQAESFARLGVSFDWRTRLHTSDPEYYRWNQWLFLRLFENDLAHRASAPVNWCPVDRTVLANEQVLGGRCERCGTRVQVQHRTQWFFRTTRYAQRLLDDMAQLEDGWPAHVLAMQRHWIGRSEGAEIAFAVEGRDEPLRVFSSRPDTLFGATFLAVAADAPLADELCADSRREALAAYRDELTGGSDAGRRATSGVELGCSAVHPMTGARLPVYAAEYVVAGYGTGAVMGVPGHDQRDLDFALAMGLPVVVVVDTGGADPATSGTAADGDGVLVSSPGFDGLARDAAIRAVTAELERRGAGAAAVRYRLRDWLVSRQRYWGTPIPIVHCPACGAVPVPDDQLPVRLPETGYELRPDDGAAPLASATAWVSVDCPACGGAARRDTDTMDTFVDSSWYFLRYPNPRYADGPFDPAGVARWLPVDEYVGGVEHATGHLIYARFVTKVLHDLGLLPFTEPFTRLTNQGQVVMAGRAMSKSLGNLVSLAEQLAAHGPDAVRVTMLFAGPPEEDLDWADVSPAGAVKWLARVWRLCADLGPAAPGTGDPAVRRRVHRLVAETTTLVEGKRLNVAVARLMELTSALRTAVDRGHGPADPAVREGADALVRMLSCVAPFTAEECWERLGHAPSVVQHGWPEADEALLTEESVTCVVQVGGKVRDRIPVPPGIGEAELRAAALRSDRVRAALDGASVAQVVVRPPGLVNVVPARSARR</sequence>
<feature type="domain" description="Aminoacyl-tRNA synthetase class Ia" evidence="11">
    <location>
        <begin position="430"/>
        <end position="631"/>
    </location>
</feature>
<dbReference type="Proteomes" id="UP000315677">
    <property type="component" value="Unassembled WGS sequence"/>
</dbReference>
<dbReference type="GO" id="GO:0005829">
    <property type="term" value="C:cytosol"/>
    <property type="evidence" value="ECO:0007669"/>
    <property type="project" value="TreeGrafter"/>
</dbReference>
<feature type="short sequence motif" description="'HIGH' region" evidence="9">
    <location>
        <begin position="57"/>
        <end position="67"/>
    </location>
</feature>
<dbReference type="GO" id="GO:0006429">
    <property type="term" value="P:leucyl-tRNA aminoacylation"/>
    <property type="evidence" value="ECO:0007669"/>
    <property type="project" value="UniProtKB-UniRule"/>
</dbReference>
<keyword evidence="2 9" id="KW-0963">Cytoplasm</keyword>
<dbReference type="GO" id="GO:0004823">
    <property type="term" value="F:leucine-tRNA ligase activity"/>
    <property type="evidence" value="ECO:0007669"/>
    <property type="project" value="UniProtKB-UniRule"/>
</dbReference>
<dbReference type="Pfam" id="PF13603">
    <property type="entry name" value="tRNA-synt_1_2"/>
    <property type="match status" value="1"/>
</dbReference>
<evidence type="ECO:0000259" key="11">
    <source>
        <dbReference type="Pfam" id="PF00133"/>
    </source>
</evidence>
<dbReference type="InterPro" id="IPR013155">
    <property type="entry name" value="M/V/L/I-tRNA-synth_anticd-bd"/>
</dbReference>
<name>A0A543DIR1_9PSEU</name>
<dbReference type="FunFam" id="3.40.50.620:FF:000056">
    <property type="entry name" value="Leucine--tRNA ligase"/>
    <property type="match status" value="1"/>
</dbReference>
<evidence type="ECO:0000256" key="3">
    <source>
        <dbReference type="ARBA" id="ARBA00022598"/>
    </source>
</evidence>
<dbReference type="Pfam" id="PF08264">
    <property type="entry name" value="Anticodon_1"/>
    <property type="match status" value="1"/>
</dbReference>
<dbReference type="RefSeq" id="WP_142057242.1">
    <property type="nucleotide sequence ID" value="NZ_VFPA01000003.1"/>
</dbReference>
<protein>
    <recommendedName>
        <fullName evidence="9">Leucine--tRNA ligase</fullName>
        <ecNumber evidence="9">6.1.1.4</ecNumber>
    </recommendedName>
    <alternativeName>
        <fullName evidence="9">Leucyl-tRNA synthetase</fullName>
        <shortName evidence="9">LeuRS</shortName>
    </alternativeName>
</protein>
<dbReference type="PROSITE" id="PS00178">
    <property type="entry name" value="AA_TRNA_LIGASE_I"/>
    <property type="match status" value="1"/>
</dbReference>
<dbReference type="OrthoDB" id="9810365at2"/>
<dbReference type="CDD" id="cd07958">
    <property type="entry name" value="Anticodon_Ia_Leu_BEm"/>
    <property type="match status" value="1"/>
</dbReference>
<dbReference type="SUPFAM" id="SSF50677">
    <property type="entry name" value="ValRS/IleRS/LeuRS editing domain"/>
    <property type="match status" value="1"/>
</dbReference>
<dbReference type="GO" id="GO:0002161">
    <property type="term" value="F:aminoacyl-tRNA deacylase activity"/>
    <property type="evidence" value="ECO:0007669"/>
    <property type="project" value="InterPro"/>
</dbReference>
<dbReference type="FunFam" id="1.10.730.10:FF:000002">
    <property type="entry name" value="Leucine--tRNA ligase"/>
    <property type="match status" value="1"/>
</dbReference>
<organism evidence="14 15">
    <name type="scientific">Pseudonocardia kunmingensis</name>
    <dbReference type="NCBI Taxonomy" id="630975"/>
    <lineage>
        <taxon>Bacteria</taxon>
        <taxon>Bacillati</taxon>
        <taxon>Actinomycetota</taxon>
        <taxon>Actinomycetes</taxon>
        <taxon>Pseudonocardiales</taxon>
        <taxon>Pseudonocardiaceae</taxon>
        <taxon>Pseudonocardia</taxon>
    </lineage>
</organism>
<dbReference type="SUPFAM" id="SSF52374">
    <property type="entry name" value="Nucleotidylyl transferase"/>
    <property type="match status" value="1"/>
</dbReference>
<dbReference type="PRINTS" id="PR00985">
    <property type="entry name" value="TRNASYNTHLEU"/>
</dbReference>
<dbReference type="Gene3D" id="1.10.730.10">
    <property type="entry name" value="Isoleucyl-tRNA Synthetase, Domain 1"/>
    <property type="match status" value="2"/>
</dbReference>
<dbReference type="InterPro" id="IPR025709">
    <property type="entry name" value="Leu_tRNA-synth_edit"/>
</dbReference>
<feature type="domain" description="Leucyl-tRNA synthetase editing" evidence="13">
    <location>
        <begin position="237"/>
        <end position="416"/>
    </location>
</feature>
<evidence type="ECO:0000313" key="14">
    <source>
        <dbReference type="EMBL" id="TQM09210.1"/>
    </source>
</evidence>
<comment type="caution">
    <text evidence="14">The sequence shown here is derived from an EMBL/GenBank/DDBJ whole genome shotgun (WGS) entry which is preliminary data.</text>
</comment>
<evidence type="ECO:0000256" key="5">
    <source>
        <dbReference type="ARBA" id="ARBA00022840"/>
    </source>
</evidence>
<keyword evidence="6 9" id="KW-0648">Protein biosynthesis</keyword>
<dbReference type="Pfam" id="PF00133">
    <property type="entry name" value="tRNA-synt_1"/>
    <property type="match status" value="2"/>
</dbReference>
<dbReference type="InterPro" id="IPR009080">
    <property type="entry name" value="tRNAsynth_Ia_anticodon-bd"/>
</dbReference>